<dbReference type="EMBL" id="JBDFQZ010000009">
    <property type="protein sequence ID" value="KAK9690100.1"/>
    <property type="molecule type" value="Genomic_DNA"/>
</dbReference>
<protein>
    <submittedName>
        <fullName evidence="2">Uncharacterized protein</fullName>
    </submittedName>
</protein>
<evidence type="ECO:0000313" key="2">
    <source>
        <dbReference type="EMBL" id="KAK9690100.1"/>
    </source>
</evidence>
<keyword evidence="1" id="KW-0833">Ubl conjugation pathway</keyword>
<dbReference type="InterPro" id="IPR011989">
    <property type="entry name" value="ARM-like"/>
</dbReference>
<evidence type="ECO:0000313" key="3">
    <source>
        <dbReference type="Proteomes" id="UP001443914"/>
    </source>
</evidence>
<evidence type="ECO:0000256" key="1">
    <source>
        <dbReference type="ARBA" id="ARBA00022786"/>
    </source>
</evidence>
<gene>
    <name evidence="2" type="ORF">RND81_09G104800</name>
</gene>
<sequence length="148" mass="15086">MDLETLIKQSTATLLISNLTSASTAISTAALCELRLLSKSDPSIRPFIATVDSGATLSHLSSALLSTSSLSQENAAATLLNTSISVKHPLVSTAGLLDAISHSLSSHRAADYSPAAVQSAAATVYSLSLDPSLCPTLGSDRSETSSAP</sequence>
<comment type="caution">
    <text evidence="2">The sequence shown here is derived from an EMBL/GenBank/DDBJ whole genome shotgun (WGS) entry which is preliminary data.</text>
</comment>
<organism evidence="2 3">
    <name type="scientific">Saponaria officinalis</name>
    <name type="common">Common soapwort</name>
    <name type="synonym">Lychnis saponaria</name>
    <dbReference type="NCBI Taxonomy" id="3572"/>
    <lineage>
        <taxon>Eukaryota</taxon>
        <taxon>Viridiplantae</taxon>
        <taxon>Streptophyta</taxon>
        <taxon>Embryophyta</taxon>
        <taxon>Tracheophyta</taxon>
        <taxon>Spermatophyta</taxon>
        <taxon>Magnoliopsida</taxon>
        <taxon>eudicotyledons</taxon>
        <taxon>Gunneridae</taxon>
        <taxon>Pentapetalae</taxon>
        <taxon>Caryophyllales</taxon>
        <taxon>Caryophyllaceae</taxon>
        <taxon>Caryophylleae</taxon>
        <taxon>Saponaria</taxon>
    </lineage>
</organism>
<dbReference type="GO" id="GO:0006508">
    <property type="term" value="P:proteolysis"/>
    <property type="evidence" value="ECO:0007669"/>
    <property type="project" value="InterPro"/>
</dbReference>
<dbReference type="PROSITE" id="PS00141">
    <property type="entry name" value="ASP_PROTEASE"/>
    <property type="match status" value="1"/>
</dbReference>
<dbReference type="Gene3D" id="1.25.10.10">
    <property type="entry name" value="Leucine-rich Repeat Variant"/>
    <property type="match status" value="1"/>
</dbReference>
<dbReference type="GO" id="GO:0004190">
    <property type="term" value="F:aspartic-type endopeptidase activity"/>
    <property type="evidence" value="ECO:0007669"/>
    <property type="project" value="InterPro"/>
</dbReference>
<dbReference type="SUPFAM" id="SSF48371">
    <property type="entry name" value="ARM repeat"/>
    <property type="match status" value="1"/>
</dbReference>
<proteinExistence type="predicted"/>
<dbReference type="Proteomes" id="UP001443914">
    <property type="component" value="Unassembled WGS sequence"/>
</dbReference>
<dbReference type="InterPro" id="IPR001969">
    <property type="entry name" value="Aspartic_peptidase_AS"/>
</dbReference>
<dbReference type="AlphaFoldDB" id="A0AAW1IK34"/>
<keyword evidence="3" id="KW-1185">Reference proteome</keyword>
<dbReference type="PANTHER" id="PTHR23315:SF238">
    <property type="entry name" value="ARM REPEAT SUPERFAMILY PROTEIN"/>
    <property type="match status" value="1"/>
</dbReference>
<name>A0AAW1IK34_SAPOF</name>
<dbReference type="InterPro" id="IPR016024">
    <property type="entry name" value="ARM-type_fold"/>
</dbReference>
<reference evidence="2" key="1">
    <citation type="submission" date="2024-03" db="EMBL/GenBank/DDBJ databases">
        <title>WGS assembly of Saponaria officinalis var. Norfolk2.</title>
        <authorList>
            <person name="Jenkins J."/>
            <person name="Shu S."/>
            <person name="Grimwood J."/>
            <person name="Barry K."/>
            <person name="Goodstein D."/>
            <person name="Schmutz J."/>
            <person name="Leebens-Mack J."/>
            <person name="Osbourn A."/>
        </authorList>
    </citation>
    <scope>NUCLEOTIDE SEQUENCE [LARGE SCALE GENOMIC DNA]</scope>
    <source>
        <strain evidence="2">JIC</strain>
    </source>
</reference>
<accession>A0AAW1IK34</accession>
<dbReference type="PANTHER" id="PTHR23315">
    <property type="entry name" value="U BOX DOMAIN-CONTAINING"/>
    <property type="match status" value="1"/>
</dbReference>